<dbReference type="RefSeq" id="WP_201427258.1">
    <property type="nucleotide sequence ID" value="NZ_JAEQMG010000051.1"/>
</dbReference>
<evidence type="ECO:0000313" key="3">
    <source>
        <dbReference type="Proteomes" id="UP000633365"/>
    </source>
</evidence>
<feature type="compositionally biased region" description="Basic and acidic residues" evidence="1">
    <location>
        <begin position="18"/>
        <end position="34"/>
    </location>
</feature>
<accession>A0A934TZ95</accession>
<proteinExistence type="predicted"/>
<organism evidence="2 3">
    <name type="scientific">Ruminococcus difficilis</name>
    <dbReference type="NCBI Taxonomy" id="2763069"/>
    <lineage>
        <taxon>Bacteria</taxon>
        <taxon>Bacillati</taxon>
        <taxon>Bacillota</taxon>
        <taxon>Clostridia</taxon>
        <taxon>Eubacteriales</taxon>
        <taxon>Oscillospiraceae</taxon>
        <taxon>Ruminococcus</taxon>
    </lineage>
</organism>
<feature type="region of interest" description="Disordered" evidence="1">
    <location>
        <begin position="18"/>
        <end position="39"/>
    </location>
</feature>
<evidence type="ECO:0000256" key="1">
    <source>
        <dbReference type="SAM" id="MobiDB-lite"/>
    </source>
</evidence>
<comment type="caution">
    <text evidence="2">The sequence shown here is derived from an EMBL/GenBank/DDBJ whole genome shotgun (WGS) entry which is preliminary data.</text>
</comment>
<gene>
    <name evidence="2" type="ORF">JKK62_06720</name>
</gene>
<dbReference type="EMBL" id="JAEQMG010000051">
    <property type="protein sequence ID" value="MBK6088352.1"/>
    <property type="molecule type" value="Genomic_DNA"/>
</dbReference>
<keyword evidence="3" id="KW-1185">Reference proteome</keyword>
<protein>
    <submittedName>
        <fullName evidence="2">Uncharacterized protein</fullName>
    </submittedName>
</protein>
<name>A0A934TZ95_9FIRM</name>
<evidence type="ECO:0000313" key="2">
    <source>
        <dbReference type="EMBL" id="MBK6088352.1"/>
    </source>
</evidence>
<sequence>MLAQHLGFCPECFSTRYADKNDLDENGNPKEKPIKPLPYTDIATNHGFSDADTAKRVCERAIAKLKKSI</sequence>
<dbReference type="Proteomes" id="UP000633365">
    <property type="component" value="Unassembled WGS sequence"/>
</dbReference>
<reference evidence="2" key="1">
    <citation type="submission" date="2021-01" db="EMBL/GenBank/DDBJ databases">
        <title>Genome public.</title>
        <authorList>
            <person name="Liu C."/>
            <person name="Sun Q."/>
        </authorList>
    </citation>
    <scope>NUCLEOTIDE SEQUENCE</scope>
    <source>
        <strain evidence="2">M6</strain>
    </source>
</reference>
<dbReference type="AlphaFoldDB" id="A0A934TZ95"/>